<proteinExistence type="predicted"/>
<evidence type="ECO:0000313" key="3">
    <source>
        <dbReference type="EMBL" id="UVF18250.1"/>
    </source>
</evidence>
<accession>A0ABY5RLY9</accession>
<keyword evidence="2" id="KW-1133">Transmembrane helix</keyword>
<keyword evidence="2" id="KW-0472">Membrane</keyword>
<organism evidence="3 4">
    <name type="scientific">Microvirga terrae</name>
    <dbReference type="NCBI Taxonomy" id="2740529"/>
    <lineage>
        <taxon>Bacteria</taxon>
        <taxon>Pseudomonadati</taxon>
        <taxon>Pseudomonadota</taxon>
        <taxon>Alphaproteobacteria</taxon>
        <taxon>Hyphomicrobiales</taxon>
        <taxon>Methylobacteriaceae</taxon>
        <taxon>Microvirga</taxon>
    </lineage>
</organism>
<feature type="compositionally biased region" description="Basic and acidic residues" evidence="1">
    <location>
        <begin position="35"/>
        <end position="46"/>
    </location>
</feature>
<keyword evidence="2" id="KW-0812">Transmembrane</keyword>
<name>A0ABY5RLY9_9HYPH</name>
<feature type="region of interest" description="Disordered" evidence="1">
    <location>
        <begin position="33"/>
        <end position="68"/>
    </location>
</feature>
<evidence type="ECO:0000256" key="1">
    <source>
        <dbReference type="SAM" id="MobiDB-lite"/>
    </source>
</evidence>
<dbReference type="RefSeq" id="WP_173947009.1">
    <property type="nucleotide sequence ID" value="NZ_CP102845.1"/>
</dbReference>
<sequence>MSSPARTILHVITGLVPVIPIIWSAAPHRIGMAGHEARPSRGRSQDEEGGLLQERMPLASDSGQEFSP</sequence>
<gene>
    <name evidence="3" type="ORF">HPT29_017260</name>
</gene>
<dbReference type="EMBL" id="CP102845">
    <property type="protein sequence ID" value="UVF18250.1"/>
    <property type="molecule type" value="Genomic_DNA"/>
</dbReference>
<keyword evidence="4" id="KW-1185">Reference proteome</keyword>
<dbReference type="Proteomes" id="UP001017257">
    <property type="component" value="Chromosome"/>
</dbReference>
<feature type="transmembrane region" description="Helical" evidence="2">
    <location>
        <begin position="7"/>
        <end position="26"/>
    </location>
</feature>
<evidence type="ECO:0000313" key="4">
    <source>
        <dbReference type="Proteomes" id="UP001017257"/>
    </source>
</evidence>
<reference evidence="3" key="1">
    <citation type="submission" date="2022-08" db="EMBL/GenBank/DDBJ databases">
        <title>Microvirga terrae sp. nov., isolated from soil.</title>
        <authorList>
            <person name="Kim K.H."/>
            <person name="Seo Y.L."/>
            <person name="Kim J.M."/>
            <person name="Lee J.K."/>
            <person name="Han D.M."/>
            <person name="Jeon C.O."/>
        </authorList>
    </citation>
    <scope>NUCLEOTIDE SEQUENCE</scope>
    <source>
        <strain evidence="3">R24</strain>
    </source>
</reference>
<evidence type="ECO:0000256" key="2">
    <source>
        <dbReference type="SAM" id="Phobius"/>
    </source>
</evidence>
<protein>
    <submittedName>
        <fullName evidence="3">Uncharacterized protein</fullName>
    </submittedName>
</protein>